<keyword evidence="3 7" id="KW-0813">Transport</keyword>
<evidence type="ECO:0000256" key="4">
    <source>
        <dbReference type="ARBA" id="ARBA00022692"/>
    </source>
</evidence>
<feature type="transmembrane region" description="Helical" evidence="8">
    <location>
        <begin position="21"/>
        <end position="52"/>
    </location>
</feature>
<protein>
    <recommendedName>
        <fullName evidence="11">Aquaporin</fullName>
    </recommendedName>
</protein>
<gene>
    <name evidence="9" type="ORF">PUN28_016246</name>
</gene>
<evidence type="ECO:0000313" key="10">
    <source>
        <dbReference type="Proteomes" id="UP001430953"/>
    </source>
</evidence>
<feature type="transmembrane region" description="Helical" evidence="8">
    <location>
        <begin position="103"/>
        <end position="125"/>
    </location>
</feature>
<comment type="similarity">
    <text evidence="2 7">Belongs to the MIP/aquaporin (TC 1.A.8) family.</text>
</comment>
<comment type="caution">
    <text evidence="9">The sequence shown here is derived from an EMBL/GenBank/DDBJ whole genome shotgun (WGS) entry which is preliminary data.</text>
</comment>
<evidence type="ECO:0000256" key="6">
    <source>
        <dbReference type="ARBA" id="ARBA00023136"/>
    </source>
</evidence>
<evidence type="ECO:0008006" key="11">
    <source>
        <dbReference type="Google" id="ProtNLM"/>
    </source>
</evidence>
<evidence type="ECO:0000256" key="7">
    <source>
        <dbReference type="RuleBase" id="RU000477"/>
    </source>
</evidence>
<dbReference type="EMBL" id="JADYXP020000018">
    <property type="protein sequence ID" value="KAL0106384.1"/>
    <property type="molecule type" value="Genomic_DNA"/>
</dbReference>
<dbReference type="Pfam" id="PF00230">
    <property type="entry name" value="MIP"/>
    <property type="match status" value="1"/>
</dbReference>
<dbReference type="InterPro" id="IPR034294">
    <property type="entry name" value="Aquaporin_transptr"/>
</dbReference>
<dbReference type="InterPro" id="IPR023271">
    <property type="entry name" value="Aquaporin-like"/>
</dbReference>
<dbReference type="PANTHER" id="PTHR19139:SF270">
    <property type="entry name" value="ENTOMOGLYCEROPORIN 1-RELATED"/>
    <property type="match status" value="1"/>
</dbReference>
<comment type="subcellular location">
    <subcellularLocation>
        <location evidence="1">Membrane</location>
        <topology evidence="1">Multi-pass membrane protein</topology>
    </subcellularLocation>
</comment>
<accession>A0AAW2EV81</accession>
<keyword evidence="6 8" id="KW-0472">Membrane</keyword>
<dbReference type="SUPFAM" id="SSF81338">
    <property type="entry name" value="Aquaporin-like"/>
    <property type="match status" value="1"/>
</dbReference>
<evidence type="ECO:0000256" key="2">
    <source>
        <dbReference type="ARBA" id="ARBA00006175"/>
    </source>
</evidence>
<dbReference type="AlphaFoldDB" id="A0AAW2EV81"/>
<evidence type="ECO:0000256" key="8">
    <source>
        <dbReference type="SAM" id="Phobius"/>
    </source>
</evidence>
<organism evidence="9 10">
    <name type="scientific">Cardiocondyla obscurior</name>
    <dbReference type="NCBI Taxonomy" id="286306"/>
    <lineage>
        <taxon>Eukaryota</taxon>
        <taxon>Metazoa</taxon>
        <taxon>Ecdysozoa</taxon>
        <taxon>Arthropoda</taxon>
        <taxon>Hexapoda</taxon>
        <taxon>Insecta</taxon>
        <taxon>Pterygota</taxon>
        <taxon>Neoptera</taxon>
        <taxon>Endopterygota</taxon>
        <taxon>Hymenoptera</taxon>
        <taxon>Apocrita</taxon>
        <taxon>Aculeata</taxon>
        <taxon>Formicoidea</taxon>
        <taxon>Formicidae</taxon>
        <taxon>Myrmicinae</taxon>
        <taxon>Cardiocondyla</taxon>
    </lineage>
</organism>
<evidence type="ECO:0000256" key="1">
    <source>
        <dbReference type="ARBA" id="ARBA00004141"/>
    </source>
</evidence>
<dbReference type="PANTHER" id="PTHR19139">
    <property type="entry name" value="AQUAPORIN TRANSPORTER"/>
    <property type="match status" value="1"/>
</dbReference>
<dbReference type="Proteomes" id="UP001430953">
    <property type="component" value="Unassembled WGS sequence"/>
</dbReference>
<keyword evidence="10" id="KW-1185">Reference proteome</keyword>
<feature type="transmembrane region" description="Helical" evidence="8">
    <location>
        <begin position="227"/>
        <end position="244"/>
    </location>
</feature>
<name>A0AAW2EV81_9HYME</name>
<proteinExistence type="inferred from homology"/>
<dbReference type="GO" id="GO:0015267">
    <property type="term" value="F:channel activity"/>
    <property type="evidence" value="ECO:0007669"/>
    <property type="project" value="InterPro"/>
</dbReference>
<dbReference type="InterPro" id="IPR000425">
    <property type="entry name" value="MIP"/>
</dbReference>
<feature type="transmembrane region" description="Helical" evidence="8">
    <location>
        <begin position="58"/>
        <end position="76"/>
    </location>
</feature>
<feature type="transmembrane region" description="Helical" evidence="8">
    <location>
        <begin position="186"/>
        <end position="204"/>
    </location>
</feature>
<dbReference type="PRINTS" id="PR00783">
    <property type="entry name" value="MINTRINSICP"/>
</dbReference>
<evidence type="ECO:0000256" key="3">
    <source>
        <dbReference type="ARBA" id="ARBA00022448"/>
    </source>
</evidence>
<evidence type="ECO:0000256" key="5">
    <source>
        <dbReference type="ARBA" id="ARBA00022989"/>
    </source>
</evidence>
<feature type="transmembrane region" description="Helical" evidence="8">
    <location>
        <begin position="153"/>
        <end position="174"/>
    </location>
</feature>
<dbReference type="PROSITE" id="PS00221">
    <property type="entry name" value="MIP"/>
    <property type="match status" value="1"/>
</dbReference>
<dbReference type="Gene3D" id="1.20.1080.10">
    <property type="entry name" value="Glycerol uptake facilitator protein"/>
    <property type="match status" value="1"/>
</dbReference>
<keyword evidence="5 8" id="KW-1133">Transmembrane helix</keyword>
<reference evidence="9 10" key="1">
    <citation type="submission" date="2023-03" db="EMBL/GenBank/DDBJ databases">
        <title>High recombination rates correlate with genetic variation in Cardiocondyla obscurior ants.</title>
        <authorList>
            <person name="Errbii M."/>
        </authorList>
    </citation>
    <scope>NUCLEOTIDE SEQUENCE [LARGE SCALE GENOMIC DNA]</scope>
    <source>
        <strain evidence="9">Alpha-2009</strain>
        <tissue evidence="9">Whole body</tissue>
    </source>
</reference>
<sequence>MWNRRNRRKTRGLKKWVQGEGTLKTTLVAGLAELFGTAILVFLGCMGCIAGAGTAPPHLQITLTFGLAVMVVIQCIGHISQAHINPAVTVGSIILGKKTIPEALIYIVSQIAGATLGYGILKIVIPRHHLTAGTVEQAHLFCVTDLHADLSAIQGLVIEGIATAVLTIVVCSVWDIRNEKNSDSVPIKFGGTVAVLATVVGPYTGCSMNPARSFAPALWNNQWTHHWIYWFGPIGGALISSFMYKTIFGVSEKVEEEEVIPEAVALNSVETHKTELQNT</sequence>
<dbReference type="InterPro" id="IPR022357">
    <property type="entry name" value="MIP_CS"/>
</dbReference>
<dbReference type="GO" id="GO:0005886">
    <property type="term" value="C:plasma membrane"/>
    <property type="evidence" value="ECO:0007669"/>
    <property type="project" value="TreeGrafter"/>
</dbReference>
<evidence type="ECO:0000313" key="9">
    <source>
        <dbReference type="EMBL" id="KAL0106384.1"/>
    </source>
</evidence>
<keyword evidence="4 7" id="KW-0812">Transmembrane</keyword>